<dbReference type="InterPro" id="IPR010371">
    <property type="entry name" value="YBR137W-like"/>
</dbReference>
<proteinExistence type="predicted"/>
<dbReference type="GeneID" id="84016794"/>
<dbReference type="Gene3D" id="3.30.450.150">
    <property type="entry name" value="Haem-degrading domain"/>
    <property type="match status" value="1"/>
</dbReference>
<keyword evidence="2" id="KW-1185">Reference proteome</keyword>
<dbReference type="InterPro" id="IPR038084">
    <property type="entry name" value="PduO/GlcC-like_sf"/>
</dbReference>
<gene>
    <name evidence="1" type="ORF">J2T10_001770</name>
</gene>
<evidence type="ECO:0000313" key="1">
    <source>
        <dbReference type="EMBL" id="MDQ0102124.1"/>
    </source>
</evidence>
<dbReference type="PANTHER" id="PTHR28255">
    <property type="match status" value="1"/>
</dbReference>
<protein>
    <submittedName>
        <fullName evidence="1">Uncharacterized protein (UPF0303 family)</fullName>
    </submittedName>
</protein>
<dbReference type="NCBIfam" id="NF002696">
    <property type="entry name" value="PRK02487.1-5"/>
    <property type="match status" value="1"/>
</dbReference>
<dbReference type="PANTHER" id="PTHR28255:SF1">
    <property type="entry name" value="UPF0303 PROTEIN YBR137W"/>
    <property type="match status" value="1"/>
</dbReference>
<dbReference type="SUPFAM" id="SSF143744">
    <property type="entry name" value="GlcG-like"/>
    <property type="match status" value="1"/>
</dbReference>
<sequence>MTESPRLAELRRQEEELVFASFDHHDAWRLGSLIANHAISSEFGVAIDIRRHNIVLFRCVLPGATADQEEWIRRKSASVLRFEHSTALLTELFASRTHSPLGNGWLAHEDYTLAGGSFPLRVRGAGVIGAVTVSGLSSDEDHQLVVDGIRNYLKTVGV</sequence>
<organism evidence="1 2">
    <name type="scientific">Paenarthrobacter nicotinovorans</name>
    <name type="common">Arthrobacter nicotinovorans</name>
    <dbReference type="NCBI Taxonomy" id="29320"/>
    <lineage>
        <taxon>Bacteria</taxon>
        <taxon>Bacillati</taxon>
        <taxon>Actinomycetota</taxon>
        <taxon>Actinomycetes</taxon>
        <taxon>Micrococcales</taxon>
        <taxon>Micrococcaceae</taxon>
        <taxon>Paenarthrobacter</taxon>
    </lineage>
</organism>
<dbReference type="InterPro" id="IPR005624">
    <property type="entry name" value="PduO/GlcC-like"/>
</dbReference>
<evidence type="ECO:0000313" key="2">
    <source>
        <dbReference type="Proteomes" id="UP001244563"/>
    </source>
</evidence>
<dbReference type="EMBL" id="JAUSSW010000004">
    <property type="protein sequence ID" value="MDQ0102124.1"/>
    <property type="molecule type" value="Genomic_DNA"/>
</dbReference>
<dbReference type="Proteomes" id="UP001244563">
    <property type="component" value="Unassembled WGS sequence"/>
</dbReference>
<comment type="caution">
    <text evidence="1">The sequence shown here is derived from an EMBL/GenBank/DDBJ whole genome shotgun (WGS) entry which is preliminary data.</text>
</comment>
<dbReference type="PIRSF" id="PIRSF008757">
    <property type="entry name" value="UCP008757"/>
    <property type="match status" value="1"/>
</dbReference>
<dbReference type="RefSeq" id="WP_018778051.1">
    <property type="nucleotide sequence ID" value="NZ_BDDW01000008.1"/>
</dbReference>
<reference evidence="1 2" key="1">
    <citation type="submission" date="2023-07" db="EMBL/GenBank/DDBJ databases">
        <title>Sorghum-associated microbial communities from plants grown in Nebraska, USA.</title>
        <authorList>
            <person name="Schachtman D."/>
        </authorList>
    </citation>
    <scope>NUCLEOTIDE SEQUENCE [LARGE SCALE GENOMIC DNA]</scope>
    <source>
        <strain evidence="1 2">CC523</strain>
    </source>
</reference>
<accession>A0ABT9TKG1</accession>
<dbReference type="Pfam" id="PF03928">
    <property type="entry name" value="HbpS-like"/>
    <property type="match status" value="1"/>
</dbReference>
<name>A0ABT9TKG1_PAENI</name>